<accession>A0AAE3QUY7</accession>
<gene>
    <name evidence="1" type="ORF">QNI16_24970</name>
</gene>
<protein>
    <submittedName>
        <fullName evidence="1">Uncharacterized protein</fullName>
    </submittedName>
</protein>
<dbReference type="AlphaFoldDB" id="A0AAE3QUY7"/>
<dbReference type="RefSeq" id="WP_313984135.1">
    <property type="nucleotide sequence ID" value="NZ_JASJOS010000012.1"/>
</dbReference>
<organism evidence="1 2">
    <name type="scientific">Xanthocytophaga flava</name>
    <dbReference type="NCBI Taxonomy" id="3048013"/>
    <lineage>
        <taxon>Bacteria</taxon>
        <taxon>Pseudomonadati</taxon>
        <taxon>Bacteroidota</taxon>
        <taxon>Cytophagia</taxon>
        <taxon>Cytophagales</taxon>
        <taxon>Rhodocytophagaceae</taxon>
        <taxon>Xanthocytophaga</taxon>
    </lineage>
</organism>
<evidence type="ECO:0000313" key="1">
    <source>
        <dbReference type="EMBL" id="MDJ1483776.1"/>
    </source>
</evidence>
<name>A0AAE3QUY7_9BACT</name>
<dbReference type="EMBL" id="JASJOS010000012">
    <property type="protein sequence ID" value="MDJ1483776.1"/>
    <property type="molecule type" value="Genomic_DNA"/>
</dbReference>
<proteinExistence type="predicted"/>
<evidence type="ECO:0000313" key="2">
    <source>
        <dbReference type="Proteomes" id="UP001241110"/>
    </source>
</evidence>
<sequence>MIDIYDFVKTGIYNGIYVGDPVHVLKNYYNPKTIGKQHTLYSGAYSYFVEGIEFRIVEGSNRIHSF</sequence>
<dbReference type="Proteomes" id="UP001241110">
    <property type="component" value="Unassembled WGS sequence"/>
</dbReference>
<comment type="caution">
    <text evidence="1">The sequence shown here is derived from an EMBL/GenBank/DDBJ whole genome shotgun (WGS) entry which is preliminary data.</text>
</comment>
<reference evidence="1" key="1">
    <citation type="submission" date="2023-05" db="EMBL/GenBank/DDBJ databases">
        <authorList>
            <person name="Zhang X."/>
        </authorList>
    </citation>
    <scope>NUCLEOTIDE SEQUENCE</scope>
    <source>
        <strain evidence="1">YF14B1</strain>
    </source>
</reference>